<dbReference type="GO" id="GO:0005930">
    <property type="term" value="C:axoneme"/>
    <property type="evidence" value="ECO:0007669"/>
    <property type="project" value="UniProtKB-SubCell"/>
</dbReference>
<feature type="compositionally biased region" description="Polar residues" evidence="2">
    <location>
        <begin position="1636"/>
        <end position="1651"/>
    </location>
</feature>
<feature type="region of interest" description="Disordered" evidence="2">
    <location>
        <begin position="1430"/>
        <end position="1482"/>
    </location>
</feature>
<dbReference type="Gene3D" id="3.30.70.1230">
    <property type="entry name" value="Nucleotide cyclase"/>
    <property type="match status" value="2"/>
</dbReference>
<feature type="compositionally biased region" description="Polar residues" evidence="2">
    <location>
        <begin position="1549"/>
        <end position="1559"/>
    </location>
</feature>
<evidence type="ECO:0000256" key="2">
    <source>
        <dbReference type="SAM" id="MobiDB-lite"/>
    </source>
</evidence>
<dbReference type="PANTHER" id="PTHR43081:SF1">
    <property type="entry name" value="ADENYLATE CYCLASE, TERMINAL-DIFFERENTIATION SPECIFIC"/>
    <property type="match status" value="1"/>
</dbReference>
<feature type="domain" description="Guanylate cyclase" evidence="3">
    <location>
        <begin position="910"/>
        <end position="948"/>
    </location>
</feature>
<feature type="region of interest" description="Disordered" evidence="2">
    <location>
        <begin position="1252"/>
        <end position="1280"/>
    </location>
</feature>
<dbReference type="STRING" id="3088.A0A383VYK8"/>
<protein>
    <recommendedName>
        <fullName evidence="3">Guanylate cyclase domain-containing protein</fullName>
    </recommendedName>
</protein>
<sequence>MLLLFIISFGYAGAQLTPADGQYFQAADDLPEQRQALLDILQAVGMSSDIAYANSSLTGLGYPGMSQWAAANVSYCLWWGVTCCGQTLTEELAICEAASGSWYSISALELPAVGLKGTLPDVFALLPDLQVLDISYNRGLQGTLPNSLGKLPFLWQLNIEGTQMACNATTEQPQPCPLPAWLQQQPNTFYYDHSGLECPVITFTAQRQKADKLARVYRGAPQPEVIISDLYYDRTDCLLSVPGQPGMLGESDNGSLSQAVLVIVILVPSLAVSVGLVLLSVALMRYLRYLKRSHDAIHLTEAWKRRNAPGIISDGNDRVLREVTLVVTDVEGSTELWEWDYAVMTLAQEVHDSVMRSLIGRYCGYEVTTEGDSFTIAFHDAFDAVCWSLAMQQAMLEADWPQALLSHEKAGVVYSSAADSSRPGQLLFRGLRVRVAVSTGIPSMVYAHELTNTLMYAGPVTDMVAALSDLPAGGQVLLGPHSFSSIASRLAELGVRLMLTEGEAAGAAGVAVLGSSKQQQLDDGRLLPGQAAGSSGSATSGSSRDGPFANSAHLLGQQQQQQQQHSHRLQHQQHSTQRHKHGSHQTELPGSTAAAAAAAAAGSAASPHGAAGDAHHADEAAAAAGGGWLHWLWPASQTRRRSVDAISTSSALPFAARLFSSSTGSGNRLAGTSSVELQDLEAAAAAPGGTKPKDTSTLAVATLLKSGASPAAAAAAAIQDNEHIPMVIDLGSHWMDGLGSSAVLGSPAIALQGVRLTQIVTRRLAPRAAHFPALATQRQIYPSYFQAPSAADALLPDGLVFKREILPVVTVAFCAPEGMRALEASCGRAAKQAREMFCSAVRTSLSACRGYECQEKDGIFMLAFGDTGDALEWGCLLHMVLMCVHWAPEVLASAAGREVYGEHGELLFRGIRARVGIYKGSITRIIPHRATGRADYFGPPVNRAARFLAASAPGQILAERGLVEECMAAWGAADKQAALQMRAMQAQASFHSSCGYSSIGGTSKHGSIAAAAAAAVAAADGTDDTADGLQEQAAGQGTAAGISSSNATAAGQQQQQQALVGEDPQPSDVAATASGATASTSAAAVAADQPAVPSAHGPTSKLALDSFSFGSRLASDSRQASCALLPNAQKQQQQQPTASSFAAAAGVPASPGNSADKLPSGQSFGRLPTLSLALSSGSSTALSAGRGSSDAYMQQLAAADSVTGGAAAEADGSNAAGSPDSSAAVAGSASAPFRSARSSIAGAGLPTLYERPDHQQQQQQHWQPSGADSTPFAAAGTAAAAAAAGPPGTLAAAAAGSNAQQQNLQPSATLAAELYAGFDDASSTSGLSEFDYEPDIAHTSSSLLQQQQQQPAGTGSRLRSFLMRRSSLKGAAGVASIDRSGGSALVPSRAARIQSLFSSPPSVNIRGSTRSMTDASGAEAAAAAAAHGAPAAEAVDGSGLSGTARRRSSTGTMHGILSSGGSKLAGASASPRAWQQQQQQQRLLGFGPAPASHEHILYAGGASSAYEQQSLPPFAAGSSSRRLSWTNAAQQQQQQQLQHLGPRQPRGPSFSSARRMSASEQQQLQMLLMMSATPYVDAQLQQQELQVQQRVQQQQQQHMQQAGPPSPTEQQQQRQQQQPSQHSCESDGGNMHSPYADSSSVPANLRSNTSFSRRDSESASRISSASSGPAALPSHHQLQQQQSFIAAAAAAAAARPGTAPQQQQQQLQLRQALSRFSSTYPPPKAPAAAAAAAAAGQLNSTAQVSGPEGLTGALPLEALPALRLGKMNKAQQSFILQAITNQQAQRSAAPQRVPLHIQLHDQGTWTFKGISGAHPVVLLLPSRLAGRLAHTPAKKSSKAVCVQPAQGLLAELWVEVVNLDTILLDPGVLLSAGGVAAAAAGGMTSGGGAATPTAGGASTHGAAASTGAVGGGSAHAGAAAAAAVWPAQQQQQQQDREHAAAGGPASSVLGPTGGY</sequence>
<feature type="compositionally biased region" description="Low complexity" evidence="2">
    <location>
        <begin position="1659"/>
        <end position="1679"/>
    </location>
</feature>
<feature type="compositionally biased region" description="Low complexity" evidence="2">
    <location>
        <begin position="1890"/>
        <end position="1907"/>
    </location>
</feature>
<feature type="region of interest" description="Disordered" evidence="2">
    <location>
        <begin position="521"/>
        <end position="617"/>
    </location>
</feature>
<dbReference type="GO" id="GO:0009190">
    <property type="term" value="P:cyclic nucleotide biosynthetic process"/>
    <property type="evidence" value="ECO:0007669"/>
    <property type="project" value="InterPro"/>
</dbReference>
<comment type="subcellular location">
    <subcellularLocation>
        <location evidence="1">Cytoplasm</location>
        <location evidence="1">Cytoskeleton</location>
        <location evidence="1">Cilium axoneme</location>
    </subcellularLocation>
</comment>
<evidence type="ECO:0000313" key="4">
    <source>
        <dbReference type="EMBL" id="SZX70557.1"/>
    </source>
</evidence>
<evidence type="ECO:0000256" key="1">
    <source>
        <dbReference type="ARBA" id="ARBA00004430"/>
    </source>
</evidence>
<reference evidence="4 6" key="1">
    <citation type="submission" date="2016-10" db="EMBL/GenBank/DDBJ databases">
        <authorList>
            <person name="Cai Z."/>
        </authorList>
    </citation>
    <scope>NUCLEOTIDE SEQUENCE [LARGE SCALE GENOMIC DNA]</scope>
</reference>
<feature type="compositionally biased region" description="Polar residues" evidence="2">
    <location>
        <begin position="1512"/>
        <end position="1529"/>
    </location>
</feature>
<dbReference type="SMART" id="SM00044">
    <property type="entry name" value="CYCc"/>
    <property type="match status" value="1"/>
</dbReference>
<feature type="region of interest" description="Disordered" evidence="2">
    <location>
        <begin position="1921"/>
        <end position="1955"/>
    </location>
</feature>
<feature type="compositionally biased region" description="Low complexity" evidence="2">
    <location>
        <begin position="1610"/>
        <end position="1621"/>
    </location>
</feature>
<keyword evidence="6" id="KW-1185">Reference proteome</keyword>
<dbReference type="Pfam" id="PF00211">
    <property type="entry name" value="Guanylate_cyc"/>
    <property type="match status" value="1"/>
</dbReference>
<dbReference type="InterPro" id="IPR050697">
    <property type="entry name" value="Adenylyl/Guanylyl_Cyclase_3/4"/>
</dbReference>
<dbReference type="EMBL" id="FNXT01000993">
    <property type="protein sequence ID" value="SZX70557.1"/>
    <property type="molecule type" value="Genomic_DNA"/>
</dbReference>
<feature type="compositionally biased region" description="Basic residues" evidence="2">
    <location>
        <begin position="565"/>
        <end position="583"/>
    </location>
</feature>
<dbReference type="Gene3D" id="3.80.10.10">
    <property type="entry name" value="Ribonuclease Inhibitor"/>
    <property type="match status" value="1"/>
</dbReference>
<feature type="compositionally biased region" description="Low complexity" evidence="2">
    <location>
        <begin position="1457"/>
        <end position="1481"/>
    </location>
</feature>
<accession>A0A383VYK8</accession>
<dbReference type="GO" id="GO:0035556">
    <property type="term" value="P:intracellular signal transduction"/>
    <property type="evidence" value="ECO:0007669"/>
    <property type="project" value="InterPro"/>
</dbReference>
<feature type="region of interest" description="Disordered" evidence="2">
    <location>
        <begin position="1881"/>
        <end position="1909"/>
    </location>
</feature>
<evidence type="ECO:0000313" key="5">
    <source>
        <dbReference type="EMBL" id="SZX75046.1"/>
    </source>
</evidence>
<gene>
    <name evidence="4" type="ORF">BQ4739_LOCUS10761</name>
    <name evidence="5" type="ORF">BQ4739_LOCUS15357</name>
</gene>
<dbReference type="InterPro" id="IPR001054">
    <property type="entry name" value="A/G_cyclase"/>
</dbReference>
<proteinExistence type="predicted"/>
<feature type="compositionally biased region" description="Low complexity" evidence="2">
    <location>
        <begin position="1921"/>
        <end position="1933"/>
    </location>
</feature>
<feature type="region of interest" description="Disordered" evidence="2">
    <location>
        <begin position="1127"/>
        <end position="1162"/>
    </location>
</feature>
<feature type="region of interest" description="Disordered" evidence="2">
    <location>
        <begin position="1207"/>
        <end position="1226"/>
    </location>
</feature>
<feature type="compositionally biased region" description="Low complexity" evidence="2">
    <location>
        <begin position="531"/>
        <end position="543"/>
    </location>
</feature>
<feature type="compositionally biased region" description="Low complexity" evidence="2">
    <location>
        <begin position="1127"/>
        <end position="1155"/>
    </location>
</feature>
<name>A0A383VYK8_TETOB</name>
<dbReference type="PROSITE" id="PS50125">
    <property type="entry name" value="GUANYLATE_CYCLASE_2"/>
    <property type="match status" value="1"/>
</dbReference>
<dbReference type="InterPro" id="IPR029787">
    <property type="entry name" value="Nucleotide_cyclase"/>
</dbReference>
<feature type="region of interest" description="Disordered" evidence="2">
    <location>
        <begin position="1594"/>
        <end position="1679"/>
    </location>
</feature>
<dbReference type="SUPFAM" id="SSF52058">
    <property type="entry name" value="L domain-like"/>
    <property type="match status" value="1"/>
</dbReference>
<evidence type="ECO:0000259" key="3">
    <source>
        <dbReference type="PROSITE" id="PS50125"/>
    </source>
</evidence>
<feature type="region of interest" description="Disordered" evidence="2">
    <location>
        <begin position="1512"/>
        <end position="1559"/>
    </location>
</feature>
<dbReference type="InterPro" id="IPR032675">
    <property type="entry name" value="LRR_dom_sf"/>
</dbReference>
<dbReference type="PANTHER" id="PTHR43081">
    <property type="entry name" value="ADENYLATE CYCLASE, TERMINAL-DIFFERENTIATION SPECIFIC-RELATED"/>
    <property type="match status" value="1"/>
</dbReference>
<dbReference type="EMBL" id="FNXT01001223">
    <property type="protein sequence ID" value="SZX75046.1"/>
    <property type="molecule type" value="Genomic_DNA"/>
</dbReference>
<feature type="compositionally biased region" description="Low complexity" evidence="2">
    <location>
        <begin position="593"/>
        <end position="612"/>
    </location>
</feature>
<feature type="compositionally biased region" description="Low complexity" evidence="2">
    <location>
        <begin position="1027"/>
        <end position="1041"/>
    </location>
</feature>
<feature type="compositionally biased region" description="Polar residues" evidence="2">
    <location>
        <begin position="1042"/>
        <end position="1051"/>
    </location>
</feature>
<feature type="region of interest" description="Disordered" evidence="2">
    <location>
        <begin position="1025"/>
        <end position="1075"/>
    </location>
</feature>
<evidence type="ECO:0000313" key="6">
    <source>
        <dbReference type="Proteomes" id="UP000256970"/>
    </source>
</evidence>
<organism evidence="4 6">
    <name type="scientific">Tetradesmus obliquus</name>
    <name type="common">Green alga</name>
    <name type="synonym">Acutodesmus obliquus</name>
    <dbReference type="NCBI Taxonomy" id="3088"/>
    <lineage>
        <taxon>Eukaryota</taxon>
        <taxon>Viridiplantae</taxon>
        <taxon>Chlorophyta</taxon>
        <taxon>core chlorophytes</taxon>
        <taxon>Chlorophyceae</taxon>
        <taxon>CS clade</taxon>
        <taxon>Sphaeropleales</taxon>
        <taxon>Scenedesmaceae</taxon>
        <taxon>Tetradesmus</taxon>
    </lineage>
</organism>
<dbReference type="SUPFAM" id="SSF55073">
    <property type="entry name" value="Nucleotide cyclase"/>
    <property type="match status" value="2"/>
</dbReference>
<dbReference type="Proteomes" id="UP000256970">
    <property type="component" value="Unassembled WGS sequence"/>
</dbReference>